<evidence type="ECO:0000313" key="6">
    <source>
        <dbReference type="Proteomes" id="UP000013776"/>
    </source>
</evidence>
<dbReference type="Pfam" id="PF12923">
    <property type="entry name" value="RRP7"/>
    <property type="match status" value="1"/>
</dbReference>
<feature type="domain" description="Ribosomal RNA-processing protein 7 C-terminal" evidence="3">
    <location>
        <begin position="180"/>
        <end position="290"/>
    </location>
</feature>
<dbReference type="InterPro" id="IPR040446">
    <property type="entry name" value="RRP7"/>
</dbReference>
<dbReference type="GO" id="GO:0034456">
    <property type="term" value="C:UTP-C complex"/>
    <property type="evidence" value="ECO:0007669"/>
    <property type="project" value="TreeGrafter"/>
</dbReference>
<dbReference type="GO" id="GO:0003676">
    <property type="term" value="F:nucleic acid binding"/>
    <property type="evidence" value="ECO:0007669"/>
    <property type="project" value="InterPro"/>
</dbReference>
<protein>
    <recommendedName>
        <fullName evidence="7">Ribosomal RNA-processing protein 7</fullName>
    </recommendedName>
</protein>
<sequence length="292" mass="33198">MALEDYIVVPVTVPGPDSTKDSTTHHLYMRKNTPQFPIEDDQRTIFVANIPIDSTVAHFKALFSSLGGRVEAVQFHTPQNTAKYIAPEDIPMELDTITDETFTKDVRRLKRAAVLPLTWSRTVLRAGSNAHVTFLERSELQAVLKAARKSKVELVWGANIPAGRVPPLGPQRYRDHLAASQPDPAVLQTAVDAYMELFNQEEILRRRKQKLMRSEPDEDGFVTITRGGRAGAGRAADAEEIKKKAEGRGIVSDLYRFQRRDEQKAKMNNMRMKFEEDKKKIQELRSRRRFLA</sequence>
<gene>
    <name evidence="5" type="ORF">TAPDE_002431</name>
</gene>
<dbReference type="GO" id="GO:0000028">
    <property type="term" value="P:ribosomal small subunit assembly"/>
    <property type="evidence" value="ECO:0007669"/>
    <property type="project" value="TreeGrafter"/>
</dbReference>
<dbReference type="PANTHER" id="PTHR13191:SF0">
    <property type="entry name" value="RIBOSOMAL RNA-PROCESSING PROTEIN 7 HOMOLOG A-RELATED"/>
    <property type="match status" value="1"/>
</dbReference>
<evidence type="ECO:0000256" key="2">
    <source>
        <dbReference type="SAM" id="Coils"/>
    </source>
</evidence>
<dbReference type="EMBL" id="CAHR02000084">
    <property type="protein sequence ID" value="CCG82434.1"/>
    <property type="molecule type" value="Genomic_DNA"/>
</dbReference>
<dbReference type="Gene3D" id="3.30.70.330">
    <property type="match status" value="1"/>
</dbReference>
<dbReference type="Proteomes" id="UP000013776">
    <property type="component" value="Unassembled WGS sequence"/>
</dbReference>
<dbReference type="Gene3D" id="6.10.250.1770">
    <property type="match status" value="1"/>
</dbReference>
<comment type="similarity">
    <text evidence="1">Belongs to the RRP7 family.</text>
</comment>
<dbReference type="STRING" id="1097556.R4XGC7"/>
<dbReference type="InterPro" id="IPR024326">
    <property type="entry name" value="RRP7_C"/>
</dbReference>
<dbReference type="PANTHER" id="PTHR13191">
    <property type="entry name" value="RIBOSOMAL RNA PROCESSING PROTEIN 7-RELATED"/>
    <property type="match status" value="1"/>
</dbReference>
<dbReference type="SUPFAM" id="SSF54928">
    <property type="entry name" value="RNA-binding domain, RBD"/>
    <property type="match status" value="1"/>
</dbReference>
<evidence type="ECO:0000256" key="1">
    <source>
        <dbReference type="ARBA" id="ARBA00006110"/>
    </source>
</evidence>
<evidence type="ECO:0008006" key="7">
    <source>
        <dbReference type="Google" id="ProtNLM"/>
    </source>
</evidence>
<keyword evidence="2" id="KW-0175">Coiled coil</keyword>
<comment type="caution">
    <text evidence="5">The sequence shown here is derived from an EMBL/GenBank/DDBJ whole genome shotgun (WGS) entry which is preliminary data.</text>
</comment>
<accession>R4XGC7</accession>
<dbReference type="AlphaFoldDB" id="R4XGC7"/>
<organism evidence="5 6">
    <name type="scientific">Taphrina deformans (strain PYCC 5710 / ATCC 11124 / CBS 356.35 / IMI 108563 / JCM 9778 / NBRC 8474)</name>
    <name type="common">Peach leaf curl fungus</name>
    <name type="synonym">Lalaria deformans</name>
    <dbReference type="NCBI Taxonomy" id="1097556"/>
    <lineage>
        <taxon>Eukaryota</taxon>
        <taxon>Fungi</taxon>
        <taxon>Dikarya</taxon>
        <taxon>Ascomycota</taxon>
        <taxon>Taphrinomycotina</taxon>
        <taxon>Taphrinomycetes</taxon>
        <taxon>Taphrinales</taxon>
        <taxon>Taphrinaceae</taxon>
        <taxon>Taphrina</taxon>
    </lineage>
</organism>
<dbReference type="Pfam" id="PF17799">
    <property type="entry name" value="RRM_Rrp7"/>
    <property type="match status" value="1"/>
</dbReference>
<evidence type="ECO:0000259" key="4">
    <source>
        <dbReference type="Pfam" id="PF17799"/>
    </source>
</evidence>
<dbReference type="InterPro" id="IPR035979">
    <property type="entry name" value="RBD_domain_sf"/>
</dbReference>
<dbReference type="GO" id="GO:0032545">
    <property type="term" value="C:CURI complex"/>
    <property type="evidence" value="ECO:0007669"/>
    <property type="project" value="TreeGrafter"/>
</dbReference>
<dbReference type="InterPro" id="IPR012677">
    <property type="entry name" value="Nucleotide-bd_a/b_plait_sf"/>
</dbReference>
<feature type="coiled-coil region" evidence="2">
    <location>
        <begin position="260"/>
        <end position="287"/>
    </location>
</feature>
<name>R4XGC7_TAPDE</name>
<dbReference type="VEuPathDB" id="FungiDB:TAPDE_002431"/>
<dbReference type="CDD" id="cd12293">
    <property type="entry name" value="dRRM_Rrp7p"/>
    <property type="match status" value="1"/>
</dbReference>
<dbReference type="InterPro" id="IPR040447">
    <property type="entry name" value="RRM_Rrp7"/>
</dbReference>
<reference evidence="5 6" key="1">
    <citation type="journal article" date="2013" name="MBio">
        <title>Genome sequencing of the plant pathogen Taphrina deformans, the causal agent of peach leaf curl.</title>
        <authorList>
            <person name="Cisse O.H."/>
            <person name="Almeida J.M.G.C.F."/>
            <person name="Fonseca A."/>
            <person name="Kumar A.A."/>
            <person name="Salojaervi J."/>
            <person name="Overmyer K."/>
            <person name="Hauser P.M."/>
            <person name="Pagni M."/>
        </authorList>
    </citation>
    <scope>NUCLEOTIDE SEQUENCE [LARGE SCALE GENOMIC DNA]</scope>
    <source>
        <strain evidence="6">PYCC 5710 / ATCC 11124 / CBS 356.35 / IMI 108563 / JCM 9778 / NBRC 8474</strain>
    </source>
</reference>
<evidence type="ECO:0000313" key="5">
    <source>
        <dbReference type="EMBL" id="CCG82434.1"/>
    </source>
</evidence>
<keyword evidence="6" id="KW-1185">Reference proteome</keyword>
<dbReference type="GO" id="GO:0006364">
    <property type="term" value="P:rRNA processing"/>
    <property type="evidence" value="ECO:0007669"/>
    <property type="project" value="TreeGrafter"/>
</dbReference>
<dbReference type="eggNOG" id="KOG4008">
    <property type="taxonomic scope" value="Eukaryota"/>
</dbReference>
<feature type="domain" description="Rrp7 RRM-like N-terminal" evidence="4">
    <location>
        <begin position="5"/>
        <end position="176"/>
    </location>
</feature>
<proteinExistence type="inferred from homology"/>
<evidence type="ECO:0000259" key="3">
    <source>
        <dbReference type="Pfam" id="PF12923"/>
    </source>
</evidence>
<dbReference type="OrthoDB" id="5390at2759"/>